<dbReference type="PANTHER" id="PTHR37507:SF2">
    <property type="entry name" value="SPORULATION PROTEIN YDCC"/>
    <property type="match status" value="1"/>
</dbReference>
<reference evidence="1 2" key="1">
    <citation type="submission" date="2022-06" db="EMBL/GenBank/DDBJ databases">
        <title>Isolation of gut microbiota from human fecal samples.</title>
        <authorList>
            <person name="Pamer E.G."/>
            <person name="Barat B."/>
            <person name="Waligurski E."/>
            <person name="Medina S."/>
            <person name="Paddock L."/>
            <person name="Mostad J."/>
        </authorList>
    </citation>
    <scope>NUCLEOTIDE SEQUENCE [LARGE SCALE GENOMIC DNA]</scope>
    <source>
        <strain evidence="1 2">DFI.6.1</strain>
    </source>
</reference>
<dbReference type="Gene3D" id="2.50.20.10">
    <property type="entry name" value="Lipoprotein localisation LolA/LolB/LppX"/>
    <property type="match status" value="1"/>
</dbReference>
<sequence length="329" mass="37587">MKAKLIAGISALVLVVLLLLMWKPQSFEDRFDDVMQDLTSYELEGDMEITKGEDIKSFALSVAYQKKEKQDLFRVSLYDKELNQEQTIIRNQDGVFVATPSLNQVFQFEGDWPLNTPKPYLLQSMAEIVNSEKAEISEEKEGYLVKSEVDYPNNPTFAKQEMMFDEEGKIKWIQIFDKDNSTQMKLVFHTCTYNKKVKDSVFETPKKLEQKTAAATISEADLPLYPMQVFDAVLQNRSVVETGDKKRYVMEYTGDKNFTVIQSVYAPAEETEVVLMSGEMVDALDLIGFYDGNHMSAIQNGVEFSVFSDDLSLEEMMRVISSMQVAVMK</sequence>
<accession>A0ABT1SJF7</accession>
<dbReference type="SUPFAM" id="SSF89392">
    <property type="entry name" value="Prokaryotic lipoproteins and lipoprotein localization factors"/>
    <property type="match status" value="1"/>
</dbReference>
<evidence type="ECO:0000313" key="2">
    <source>
        <dbReference type="Proteomes" id="UP001524435"/>
    </source>
</evidence>
<name>A0ABT1SJF7_9FIRM</name>
<dbReference type="InterPro" id="IPR052944">
    <property type="entry name" value="Sporulation_related"/>
</dbReference>
<organism evidence="1 2">
    <name type="scientific">Massilicoli timonensis</name>
    <dbReference type="NCBI Taxonomy" id="2015901"/>
    <lineage>
        <taxon>Bacteria</taxon>
        <taxon>Bacillati</taxon>
        <taxon>Bacillota</taxon>
        <taxon>Erysipelotrichia</taxon>
        <taxon>Erysipelotrichales</taxon>
        <taxon>Erysipelotrichaceae</taxon>
        <taxon>Massilicoli</taxon>
    </lineage>
</organism>
<proteinExistence type="predicted"/>
<protein>
    <recommendedName>
        <fullName evidence="3">Outer membrane lipoprotein-sorting protein</fullName>
    </recommendedName>
</protein>
<dbReference type="RefSeq" id="WP_102269334.1">
    <property type="nucleotide sequence ID" value="NZ_CALVCM010000004.1"/>
</dbReference>
<gene>
    <name evidence="1" type="ORF">NE663_03595</name>
</gene>
<evidence type="ECO:0000313" key="1">
    <source>
        <dbReference type="EMBL" id="MCQ5121340.1"/>
    </source>
</evidence>
<dbReference type="Proteomes" id="UP001524435">
    <property type="component" value="Unassembled WGS sequence"/>
</dbReference>
<dbReference type="PANTHER" id="PTHR37507">
    <property type="entry name" value="SPORULATION PROTEIN YDCC"/>
    <property type="match status" value="1"/>
</dbReference>
<dbReference type="InterPro" id="IPR029046">
    <property type="entry name" value="LolA/LolB/LppX"/>
</dbReference>
<keyword evidence="2" id="KW-1185">Reference proteome</keyword>
<evidence type="ECO:0008006" key="3">
    <source>
        <dbReference type="Google" id="ProtNLM"/>
    </source>
</evidence>
<comment type="caution">
    <text evidence="1">The sequence shown here is derived from an EMBL/GenBank/DDBJ whole genome shotgun (WGS) entry which is preliminary data.</text>
</comment>
<dbReference type="EMBL" id="JANGCH010000003">
    <property type="protein sequence ID" value="MCQ5121340.1"/>
    <property type="molecule type" value="Genomic_DNA"/>
</dbReference>